<proteinExistence type="predicted"/>
<organism evidence="2 3">
    <name type="scientific">Saccharopolyspora griseoalba</name>
    <dbReference type="NCBI Taxonomy" id="1431848"/>
    <lineage>
        <taxon>Bacteria</taxon>
        <taxon>Bacillati</taxon>
        <taxon>Actinomycetota</taxon>
        <taxon>Actinomycetes</taxon>
        <taxon>Pseudonocardiales</taxon>
        <taxon>Pseudonocardiaceae</taxon>
        <taxon>Saccharopolyspora</taxon>
    </lineage>
</organism>
<evidence type="ECO:0000313" key="3">
    <source>
        <dbReference type="Proteomes" id="UP001596504"/>
    </source>
</evidence>
<keyword evidence="3" id="KW-1185">Reference proteome</keyword>
<reference evidence="3" key="1">
    <citation type="journal article" date="2019" name="Int. J. Syst. Evol. Microbiol.">
        <title>The Global Catalogue of Microorganisms (GCM) 10K type strain sequencing project: providing services to taxonomists for standard genome sequencing and annotation.</title>
        <authorList>
            <consortium name="The Broad Institute Genomics Platform"/>
            <consortium name="The Broad Institute Genome Sequencing Center for Infectious Disease"/>
            <person name="Wu L."/>
            <person name="Ma J."/>
        </authorList>
    </citation>
    <scope>NUCLEOTIDE SEQUENCE [LARGE SCALE GENOMIC DNA]</scope>
    <source>
        <strain evidence="3">WLHS5</strain>
    </source>
</reference>
<sequence>MACLLRRDPVVALAGFSPSLAEAIGTGVDGGGRETHRVPTEQLGEPRPKAPAGAPA</sequence>
<accession>A0ABW2LGT0</accession>
<comment type="caution">
    <text evidence="2">The sequence shown here is derived from an EMBL/GenBank/DDBJ whole genome shotgun (WGS) entry which is preliminary data.</text>
</comment>
<protein>
    <submittedName>
        <fullName evidence="2">Uncharacterized protein</fullName>
    </submittedName>
</protein>
<dbReference type="RefSeq" id="WP_380663108.1">
    <property type="nucleotide sequence ID" value="NZ_JBHTCJ010000001.1"/>
</dbReference>
<feature type="compositionally biased region" description="Basic and acidic residues" evidence="1">
    <location>
        <begin position="31"/>
        <end position="48"/>
    </location>
</feature>
<name>A0ABW2LGT0_9PSEU</name>
<dbReference type="Proteomes" id="UP001596504">
    <property type="component" value="Unassembled WGS sequence"/>
</dbReference>
<gene>
    <name evidence="2" type="ORF">ACFQRI_01135</name>
</gene>
<feature type="region of interest" description="Disordered" evidence="1">
    <location>
        <begin position="25"/>
        <end position="56"/>
    </location>
</feature>
<evidence type="ECO:0000256" key="1">
    <source>
        <dbReference type="SAM" id="MobiDB-lite"/>
    </source>
</evidence>
<evidence type="ECO:0000313" key="2">
    <source>
        <dbReference type="EMBL" id="MFC7339996.1"/>
    </source>
</evidence>
<dbReference type="EMBL" id="JBHTCJ010000001">
    <property type="protein sequence ID" value="MFC7339996.1"/>
    <property type="molecule type" value="Genomic_DNA"/>
</dbReference>